<keyword evidence="4" id="KW-0175">Coiled coil</keyword>
<dbReference type="GO" id="GO:0016787">
    <property type="term" value="F:hydrolase activity"/>
    <property type="evidence" value="ECO:0007669"/>
    <property type="project" value="UniProtKB-KW"/>
</dbReference>
<dbReference type="Proteomes" id="UP000251213">
    <property type="component" value="Unassembled WGS sequence"/>
</dbReference>
<dbReference type="Pfam" id="PF00565">
    <property type="entry name" value="SNase"/>
    <property type="match status" value="1"/>
</dbReference>
<dbReference type="OrthoDB" id="4376109at2"/>
<evidence type="ECO:0000313" key="7">
    <source>
        <dbReference type="Proteomes" id="UP000251213"/>
    </source>
</evidence>
<dbReference type="AlphaFoldDB" id="A0A364K4H3"/>
<reference evidence="6 7" key="2">
    <citation type="submission" date="2018-06" db="EMBL/GenBank/DDBJ databases">
        <authorList>
            <person name="Zhirakovskaya E."/>
        </authorList>
    </citation>
    <scope>NUCLEOTIDE SEQUENCE [LARGE SCALE GENOMIC DNA]</scope>
    <source>
        <strain evidence="6 7">FBKL4.011</strain>
    </source>
</reference>
<evidence type="ECO:0000256" key="3">
    <source>
        <dbReference type="ARBA" id="ARBA00022801"/>
    </source>
</evidence>
<keyword evidence="1" id="KW-0540">Nuclease</keyword>
<reference evidence="6 7" key="1">
    <citation type="submission" date="2018-06" db="EMBL/GenBank/DDBJ databases">
        <title>Thermoflavimicrobium daqus sp. nov., a thermophilic microbe isolated from Moutai-flavour Daqu.</title>
        <authorList>
            <person name="Wang X."/>
            <person name="Zhou H."/>
        </authorList>
    </citation>
    <scope>NUCLEOTIDE SEQUENCE [LARGE SCALE GENOMIC DNA]</scope>
    <source>
        <strain evidence="6 7">FBKL4.011</strain>
    </source>
</reference>
<keyword evidence="2" id="KW-0255">Endonuclease</keyword>
<keyword evidence="3" id="KW-0378">Hydrolase</keyword>
<gene>
    <name evidence="6" type="ORF">DL897_11330</name>
</gene>
<evidence type="ECO:0000259" key="5">
    <source>
        <dbReference type="PROSITE" id="PS50830"/>
    </source>
</evidence>
<dbReference type="EMBL" id="QJKK01000005">
    <property type="protein sequence ID" value="RAL24263.1"/>
    <property type="molecule type" value="Genomic_DNA"/>
</dbReference>
<dbReference type="GO" id="GO:0003676">
    <property type="term" value="F:nucleic acid binding"/>
    <property type="evidence" value="ECO:0007669"/>
    <property type="project" value="InterPro"/>
</dbReference>
<sequence>MGKTYKVQVLKVVDGDTIHIRHNHQREIVRLVYIDTPELFSINMLEQTIAYKAKQFVKELIEKAKEISIQIAPSSRDKGGRLLAMVFINGQALQELLVRKGLAWVRYYWKQPNIHTVRRQVETLKRLENEAKRKQLGLWQYEQENFRLKYRAISL</sequence>
<evidence type="ECO:0000256" key="4">
    <source>
        <dbReference type="SAM" id="Coils"/>
    </source>
</evidence>
<evidence type="ECO:0000256" key="1">
    <source>
        <dbReference type="ARBA" id="ARBA00022722"/>
    </source>
</evidence>
<accession>A0A364K4H3</accession>
<keyword evidence="7" id="KW-1185">Reference proteome</keyword>
<dbReference type="InterPro" id="IPR035437">
    <property type="entry name" value="SNase_OB-fold_sf"/>
</dbReference>
<evidence type="ECO:0000256" key="2">
    <source>
        <dbReference type="ARBA" id="ARBA00022759"/>
    </source>
</evidence>
<proteinExistence type="predicted"/>
<protein>
    <recommendedName>
        <fullName evidence="5">TNase-like domain-containing protein</fullName>
    </recommendedName>
</protein>
<dbReference type="PANTHER" id="PTHR12302:SF3">
    <property type="entry name" value="SERINE_THREONINE-PROTEIN KINASE 31"/>
    <property type="match status" value="1"/>
</dbReference>
<evidence type="ECO:0000313" key="6">
    <source>
        <dbReference type="EMBL" id="RAL24263.1"/>
    </source>
</evidence>
<dbReference type="SMART" id="SM00318">
    <property type="entry name" value="SNc"/>
    <property type="match status" value="1"/>
</dbReference>
<dbReference type="PANTHER" id="PTHR12302">
    <property type="entry name" value="EBNA2 BINDING PROTEIN P100"/>
    <property type="match status" value="1"/>
</dbReference>
<dbReference type="InterPro" id="IPR016071">
    <property type="entry name" value="Staphylococal_nuclease_OB-fold"/>
</dbReference>
<dbReference type="RefSeq" id="WP_113659254.1">
    <property type="nucleotide sequence ID" value="NZ_KZ845667.1"/>
</dbReference>
<name>A0A364K4H3_9BACL</name>
<dbReference type="PROSITE" id="PS01123">
    <property type="entry name" value="TNASE_1"/>
    <property type="match status" value="1"/>
</dbReference>
<comment type="caution">
    <text evidence="6">The sequence shown here is derived from an EMBL/GenBank/DDBJ whole genome shotgun (WGS) entry which is preliminary data.</text>
</comment>
<organism evidence="6 7">
    <name type="scientific">Thermoflavimicrobium daqui</name>
    <dbReference type="NCBI Taxonomy" id="2137476"/>
    <lineage>
        <taxon>Bacteria</taxon>
        <taxon>Bacillati</taxon>
        <taxon>Bacillota</taxon>
        <taxon>Bacilli</taxon>
        <taxon>Bacillales</taxon>
        <taxon>Thermoactinomycetaceae</taxon>
        <taxon>Thermoflavimicrobium</taxon>
    </lineage>
</organism>
<feature type="domain" description="TNase-like" evidence="5">
    <location>
        <begin position="3"/>
        <end position="141"/>
    </location>
</feature>
<dbReference type="Gene3D" id="2.40.50.90">
    <property type="match status" value="1"/>
</dbReference>
<dbReference type="GO" id="GO:0004519">
    <property type="term" value="F:endonuclease activity"/>
    <property type="evidence" value="ECO:0007669"/>
    <property type="project" value="UniProtKB-KW"/>
</dbReference>
<dbReference type="PROSITE" id="PS50830">
    <property type="entry name" value="TNASE_3"/>
    <property type="match status" value="1"/>
</dbReference>
<dbReference type="SUPFAM" id="SSF50199">
    <property type="entry name" value="Staphylococcal nuclease"/>
    <property type="match status" value="1"/>
</dbReference>
<dbReference type="InterPro" id="IPR002071">
    <property type="entry name" value="Thermonucl_AS"/>
</dbReference>
<feature type="coiled-coil region" evidence="4">
    <location>
        <begin position="114"/>
        <end position="144"/>
    </location>
</feature>